<evidence type="ECO:0000313" key="1">
    <source>
        <dbReference type="EMBL" id="CAD8975637.1"/>
    </source>
</evidence>
<name>A0A6T8KAM7_HEMAN</name>
<gene>
    <name evidence="1" type="ORF">HAND00432_LOCUS26642</name>
</gene>
<sequence>MPSHPSVQGLGLTFQQAQPGKGVMQSANQQLAIFLDTDILVLHHGAAAIFGMFLRPGGLMIEVFNYVVDCKSSGYDVLIRQCGSASRQLVNAKGRRYVNKDKVLATDCQGSKSKAEGSDDADVDLNKLGNMIANHTRVMMERRKGQ</sequence>
<reference evidence="1" key="1">
    <citation type="submission" date="2021-01" db="EMBL/GenBank/DDBJ databases">
        <authorList>
            <person name="Corre E."/>
            <person name="Pelletier E."/>
            <person name="Niang G."/>
            <person name="Scheremetjew M."/>
            <person name="Finn R."/>
            <person name="Kale V."/>
            <person name="Holt S."/>
            <person name="Cochrane G."/>
            <person name="Meng A."/>
            <person name="Brown T."/>
            <person name="Cohen L."/>
        </authorList>
    </citation>
    <scope>NUCLEOTIDE SEQUENCE</scope>
    <source>
        <strain evidence="1">CCMP644</strain>
    </source>
</reference>
<proteinExistence type="predicted"/>
<dbReference type="AlphaFoldDB" id="A0A6T8KAM7"/>
<organism evidence="1">
    <name type="scientific">Hemiselmis andersenii</name>
    <name type="common">Cryptophyte alga</name>
    <dbReference type="NCBI Taxonomy" id="464988"/>
    <lineage>
        <taxon>Eukaryota</taxon>
        <taxon>Cryptophyceae</taxon>
        <taxon>Cryptomonadales</taxon>
        <taxon>Hemiselmidaceae</taxon>
        <taxon>Hemiselmis</taxon>
    </lineage>
</organism>
<accession>A0A6T8KAM7</accession>
<protein>
    <submittedName>
        <fullName evidence="1">Uncharacterized protein</fullName>
    </submittedName>
</protein>
<dbReference type="EMBL" id="HBFX01044335">
    <property type="protein sequence ID" value="CAD8975637.1"/>
    <property type="molecule type" value="Transcribed_RNA"/>
</dbReference>